<proteinExistence type="predicted"/>
<dbReference type="Proteomes" id="UP000078576">
    <property type="component" value="Unassembled WGS sequence"/>
</dbReference>
<gene>
    <name evidence="2" type="ORF">VP1G_11241</name>
</gene>
<keyword evidence="3" id="KW-1185">Reference proteome</keyword>
<dbReference type="EMBL" id="KN714762">
    <property type="protein sequence ID" value="KUI60914.1"/>
    <property type="molecule type" value="Genomic_DNA"/>
</dbReference>
<reference evidence="3" key="1">
    <citation type="submission" date="2014-12" db="EMBL/GenBank/DDBJ databases">
        <title>Genome Sequence of Valsa Canker Pathogens Uncovers a Specific Adaption of Colonization on Woody Bark.</title>
        <authorList>
            <person name="Yin Z."/>
            <person name="Liu H."/>
            <person name="Gao X."/>
            <person name="Li Z."/>
            <person name="Song N."/>
            <person name="Ke X."/>
            <person name="Dai Q."/>
            <person name="Wu Y."/>
            <person name="Sun Y."/>
            <person name="Xu J.-R."/>
            <person name="Kang Z.K."/>
            <person name="Wang L."/>
            <person name="Huang L."/>
        </authorList>
    </citation>
    <scope>NUCLEOTIDE SEQUENCE [LARGE SCALE GENOMIC DNA]</scope>
    <source>
        <strain evidence="3">SXYL134</strain>
    </source>
</reference>
<evidence type="ECO:0000313" key="3">
    <source>
        <dbReference type="Proteomes" id="UP000078576"/>
    </source>
</evidence>
<organism evidence="2 3">
    <name type="scientific">Cytospora mali</name>
    <name type="common">Apple Valsa canker fungus</name>
    <name type="synonym">Valsa mali</name>
    <dbReference type="NCBI Taxonomy" id="578113"/>
    <lineage>
        <taxon>Eukaryota</taxon>
        <taxon>Fungi</taxon>
        <taxon>Dikarya</taxon>
        <taxon>Ascomycota</taxon>
        <taxon>Pezizomycotina</taxon>
        <taxon>Sordariomycetes</taxon>
        <taxon>Sordariomycetidae</taxon>
        <taxon>Diaporthales</taxon>
        <taxon>Cytosporaceae</taxon>
        <taxon>Cytospora</taxon>
    </lineage>
</organism>
<protein>
    <submittedName>
        <fullName evidence="2">Uncharacterized protein</fullName>
    </submittedName>
</protein>
<evidence type="ECO:0000313" key="2">
    <source>
        <dbReference type="EMBL" id="KUI60914.1"/>
    </source>
</evidence>
<accession>A0A194VAL0</accession>
<sequence length="148" mass="16187">MKIPANTCKCQEPALPDLTSYIAPAMGLPISIPSPTQAQYIPDLVPSTVKEGQKSGIKAPGSATRTPDIIPQKTDQAMHGAQNKRNRNGFRRPDDRSKNTGQKSPDDGRSIKYGQEIQAKVGTDGWDPDFRQQWQVEQRDVVGSGAEE</sequence>
<name>A0A194VAL0_CYTMA</name>
<feature type="compositionally biased region" description="Basic and acidic residues" evidence="1">
    <location>
        <begin position="91"/>
        <end position="110"/>
    </location>
</feature>
<evidence type="ECO:0000256" key="1">
    <source>
        <dbReference type="SAM" id="MobiDB-lite"/>
    </source>
</evidence>
<dbReference type="AlphaFoldDB" id="A0A194VAL0"/>
<feature type="region of interest" description="Disordered" evidence="1">
    <location>
        <begin position="43"/>
        <end position="115"/>
    </location>
</feature>